<dbReference type="Pfam" id="PF00205">
    <property type="entry name" value="TPP_enzyme_M"/>
    <property type="match status" value="1"/>
</dbReference>
<dbReference type="GO" id="GO:0030976">
    <property type="term" value="F:thiamine pyrophosphate binding"/>
    <property type="evidence" value="ECO:0007669"/>
    <property type="project" value="InterPro"/>
</dbReference>
<dbReference type="SUPFAM" id="SSF52467">
    <property type="entry name" value="DHS-like NAD/FAD-binding domain"/>
    <property type="match status" value="1"/>
</dbReference>
<dbReference type="Pfam" id="PF02775">
    <property type="entry name" value="TPP_enzyme_C"/>
    <property type="match status" value="1"/>
</dbReference>
<dbReference type="CDD" id="cd00568">
    <property type="entry name" value="TPP_enzymes"/>
    <property type="match status" value="1"/>
</dbReference>
<comment type="similarity">
    <text evidence="1 3">Belongs to the TPP enzyme family.</text>
</comment>
<dbReference type="GO" id="GO:0005948">
    <property type="term" value="C:acetolactate synthase complex"/>
    <property type="evidence" value="ECO:0007669"/>
    <property type="project" value="TreeGrafter"/>
</dbReference>
<protein>
    <submittedName>
        <fullName evidence="7">Acetolactate synthase large subunit</fullName>
        <ecNumber evidence="7">2.2.1.6</ecNumber>
    </submittedName>
</protein>
<dbReference type="InterPro" id="IPR012001">
    <property type="entry name" value="Thiamin_PyroP_enz_TPP-bd_dom"/>
</dbReference>
<keyword evidence="7" id="KW-0808">Transferase</keyword>
<dbReference type="CDD" id="cd07035">
    <property type="entry name" value="TPP_PYR_POX_like"/>
    <property type="match status" value="1"/>
</dbReference>
<proteinExistence type="inferred from homology"/>
<dbReference type="GO" id="GO:0009097">
    <property type="term" value="P:isoleucine biosynthetic process"/>
    <property type="evidence" value="ECO:0007669"/>
    <property type="project" value="TreeGrafter"/>
</dbReference>
<dbReference type="SUPFAM" id="SSF52518">
    <property type="entry name" value="Thiamin diphosphate-binding fold (THDP-binding)"/>
    <property type="match status" value="2"/>
</dbReference>
<dbReference type="EMBL" id="UOFD01000087">
    <property type="protein sequence ID" value="VAW55256.1"/>
    <property type="molecule type" value="Genomic_DNA"/>
</dbReference>
<organism evidence="7">
    <name type="scientific">hydrothermal vent metagenome</name>
    <dbReference type="NCBI Taxonomy" id="652676"/>
    <lineage>
        <taxon>unclassified sequences</taxon>
        <taxon>metagenomes</taxon>
        <taxon>ecological metagenomes</taxon>
    </lineage>
</organism>
<evidence type="ECO:0000259" key="5">
    <source>
        <dbReference type="Pfam" id="PF02775"/>
    </source>
</evidence>
<dbReference type="GO" id="GO:0003984">
    <property type="term" value="F:acetolactate synthase activity"/>
    <property type="evidence" value="ECO:0007669"/>
    <property type="project" value="UniProtKB-EC"/>
</dbReference>
<reference evidence="7" key="1">
    <citation type="submission" date="2018-06" db="EMBL/GenBank/DDBJ databases">
        <authorList>
            <person name="Zhirakovskaya E."/>
        </authorList>
    </citation>
    <scope>NUCLEOTIDE SEQUENCE</scope>
</reference>
<evidence type="ECO:0000256" key="3">
    <source>
        <dbReference type="RuleBase" id="RU362132"/>
    </source>
</evidence>
<sequence>MQVQVSKLIVKYMERLGIETIFGMPGAHILPVYDSLYDSSIQTVLAKHEQGAAFMACGYNRASEKIAACITTAGPGATNLITGIANAYADRQPVLIITGETPTYIFGKGGLQESSGEGGSINQCALFDSITRYSRVIERTDYLENVLNQASKVLLSNNSGPVLLSLPYNVQKEMVELDILDNIITRNKITTEKLNGAQAIIQQDTQLNQQSNQQINHFVDLLQKSKQPVIVSGYGCIKSGAQELVTELSQLLNIPVTSSLKAKGTINECSELSLGSLGVTSSGYAYDYIINKSDLIVILGASFNERTSYLWNKNLLGNKNIVQIDINDEQLNKVFQADLTIHADIKQTLHGVMQKLDTLPVDKKQLENIDEYKASIEKKSASEGNAIFQAEFSLVKTFFKKMNAFFPEGISIFDDNIIFAQNLLQVSTKNNFYPNAGISSLGHAIPAAIGAQFAKPSTMFAIIGDGGFQMCCMEIMTAVNYDKSLNIVLFNNSSMGLIRKNQIQSYNNRFIDCDFNNPNYKKLAESFGINHVLIKSEKHIDTLFDEIDLSCGINLIEIIIDKNAFPNYSSRR</sequence>
<dbReference type="AlphaFoldDB" id="A0A3B0XF69"/>
<dbReference type="PANTHER" id="PTHR18968:SF13">
    <property type="entry name" value="ACETOLACTATE SYNTHASE CATALYTIC SUBUNIT, MITOCHONDRIAL"/>
    <property type="match status" value="1"/>
</dbReference>
<feature type="domain" description="Thiamine pyrophosphate enzyme central" evidence="4">
    <location>
        <begin position="215"/>
        <end position="350"/>
    </location>
</feature>
<dbReference type="GO" id="GO:0009099">
    <property type="term" value="P:L-valine biosynthetic process"/>
    <property type="evidence" value="ECO:0007669"/>
    <property type="project" value="TreeGrafter"/>
</dbReference>
<gene>
    <name evidence="7" type="ORF">MNBD_GAMMA06-1038</name>
</gene>
<feature type="domain" description="Thiamine pyrophosphate enzyme TPP-binding" evidence="5">
    <location>
        <begin position="419"/>
        <end position="547"/>
    </location>
</feature>
<dbReference type="InterPro" id="IPR029061">
    <property type="entry name" value="THDP-binding"/>
</dbReference>
<dbReference type="InterPro" id="IPR045229">
    <property type="entry name" value="TPP_enz"/>
</dbReference>
<dbReference type="EC" id="2.2.1.6" evidence="7"/>
<dbReference type="GO" id="GO:0000287">
    <property type="term" value="F:magnesium ion binding"/>
    <property type="evidence" value="ECO:0007669"/>
    <property type="project" value="InterPro"/>
</dbReference>
<evidence type="ECO:0000256" key="2">
    <source>
        <dbReference type="ARBA" id="ARBA00023052"/>
    </source>
</evidence>
<feature type="domain" description="Thiamine pyrophosphate enzyme N-terminal TPP-binding" evidence="6">
    <location>
        <begin position="5"/>
        <end position="113"/>
    </location>
</feature>
<dbReference type="PANTHER" id="PTHR18968">
    <property type="entry name" value="THIAMINE PYROPHOSPHATE ENZYMES"/>
    <property type="match status" value="1"/>
</dbReference>
<dbReference type="InterPro" id="IPR011766">
    <property type="entry name" value="TPP_enzyme_TPP-bd"/>
</dbReference>
<dbReference type="Pfam" id="PF02776">
    <property type="entry name" value="TPP_enzyme_N"/>
    <property type="match status" value="1"/>
</dbReference>
<dbReference type="FunFam" id="3.40.50.970:FF:000007">
    <property type="entry name" value="Acetolactate synthase"/>
    <property type="match status" value="1"/>
</dbReference>
<evidence type="ECO:0000256" key="1">
    <source>
        <dbReference type="ARBA" id="ARBA00007812"/>
    </source>
</evidence>
<dbReference type="Gene3D" id="3.40.50.970">
    <property type="match status" value="2"/>
</dbReference>
<evidence type="ECO:0000259" key="4">
    <source>
        <dbReference type="Pfam" id="PF00205"/>
    </source>
</evidence>
<dbReference type="InterPro" id="IPR012000">
    <property type="entry name" value="Thiamin_PyroP_enz_cen_dom"/>
</dbReference>
<accession>A0A3B0XF69</accession>
<keyword evidence="2 3" id="KW-0786">Thiamine pyrophosphate</keyword>
<dbReference type="Gene3D" id="3.40.50.1220">
    <property type="entry name" value="TPP-binding domain"/>
    <property type="match status" value="1"/>
</dbReference>
<name>A0A3B0XF69_9ZZZZ</name>
<evidence type="ECO:0000259" key="6">
    <source>
        <dbReference type="Pfam" id="PF02776"/>
    </source>
</evidence>
<dbReference type="InterPro" id="IPR029035">
    <property type="entry name" value="DHS-like_NAD/FAD-binding_dom"/>
</dbReference>
<dbReference type="GO" id="GO:0050660">
    <property type="term" value="F:flavin adenine dinucleotide binding"/>
    <property type="evidence" value="ECO:0007669"/>
    <property type="project" value="TreeGrafter"/>
</dbReference>
<evidence type="ECO:0000313" key="7">
    <source>
        <dbReference type="EMBL" id="VAW55256.1"/>
    </source>
</evidence>